<gene>
    <name evidence="1" type="ordered locus">Os10g0199202</name>
    <name evidence="1" type="ORF">OSNPB_100199202</name>
</gene>
<proteinExistence type="predicted"/>
<evidence type="ECO:0000313" key="2">
    <source>
        <dbReference type="Proteomes" id="UP000059680"/>
    </source>
</evidence>
<organism evidence="1 2">
    <name type="scientific">Oryza sativa subsp. japonica</name>
    <name type="common">Rice</name>
    <dbReference type="NCBI Taxonomy" id="39947"/>
    <lineage>
        <taxon>Eukaryota</taxon>
        <taxon>Viridiplantae</taxon>
        <taxon>Streptophyta</taxon>
        <taxon>Embryophyta</taxon>
        <taxon>Tracheophyta</taxon>
        <taxon>Spermatophyta</taxon>
        <taxon>Magnoliopsida</taxon>
        <taxon>Liliopsida</taxon>
        <taxon>Poales</taxon>
        <taxon>Poaceae</taxon>
        <taxon>BOP clade</taxon>
        <taxon>Oryzoideae</taxon>
        <taxon>Oryzeae</taxon>
        <taxon>Oryzinae</taxon>
        <taxon>Oryza</taxon>
        <taxon>Oryza sativa</taxon>
    </lineage>
</organism>
<dbReference type="Proteomes" id="UP000059680">
    <property type="component" value="Chromosome 10"/>
</dbReference>
<dbReference type="EMBL" id="AP014966">
    <property type="protein sequence ID" value="BAT10228.1"/>
    <property type="molecule type" value="Genomic_DNA"/>
</dbReference>
<reference evidence="1 2" key="3">
    <citation type="journal article" date="2013" name="Rice">
        <title>Improvement of the Oryza sativa Nipponbare reference genome using next generation sequence and optical map data.</title>
        <authorList>
            <person name="Kawahara Y."/>
            <person name="de la Bastide M."/>
            <person name="Hamilton J.P."/>
            <person name="Kanamori H."/>
            <person name="McCombie W.R."/>
            <person name="Ouyang S."/>
            <person name="Schwartz D.C."/>
            <person name="Tanaka T."/>
            <person name="Wu J."/>
            <person name="Zhou S."/>
            <person name="Childs K.L."/>
            <person name="Davidson R.M."/>
            <person name="Lin H."/>
            <person name="Quesada-Ocampo L."/>
            <person name="Vaillancourt B."/>
            <person name="Sakai H."/>
            <person name="Lee S.S."/>
            <person name="Kim J."/>
            <person name="Numa H."/>
            <person name="Itoh T."/>
            <person name="Buell C.R."/>
            <person name="Matsumoto T."/>
        </authorList>
    </citation>
    <scope>NUCLEOTIDE SEQUENCE [LARGE SCALE GENOMIC DNA]</scope>
    <source>
        <strain evidence="2">cv. Nipponbare</strain>
    </source>
</reference>
<reference evidence="1 2" key="2">
    <citation type="journal article" date="2013" name="Plant Cell Physiol.">
        <title>Rice Annotation Project Database (RAP-DB): an integrative and interactive database for rice genomics.</title>
        <authorList>
            <person name="Sakai H."/>
            <person name="Lee S.S."/>
            <person name="Tanaka T."/>
            <person name="Numa H."/>
            <person name="Kim J."/>
            <person name="Kawahara Y."/>
            <person name="Wakimoto H."/>
            <person name="Yang C.C."/>
            <person name="Iwamoto M."/>
            <person name="Abe T."/>
            <person name="Yamada Y."/>
            <person name="Muto A."/>
            <person name="Inokuchi H."/>
            <person name="Ikemura T."/>
            <person name="Matsumoto T."/>
            <person name="Sasaki T."/>
            <person name="Itoh T."/>
        </authorList>
    </citation>
    <scope>NUCLEOTIDE SEQUENCE [LARGE SCALE GENOMIC DNA]</scope>
    <source>
        <strain evidence="2">cv. Nipponbare</strain>
    </source>
</reference>
<sequence>MGPSISPHTGGNVYRGMEGAGVDGAGADFHHGYDPAIQGVDRVSSLSKLELDIDERLDHLNTSSSTSYFSSLFIL</sequence>
<accession>A0A0P0XTA6</accession>
<dbReference type="InParanoid" id="A0A0P0XTA6"/>
<keyword evidence="2" id="KW-1185">Reference proteome</keyword>
<name>A0A0P0XTA6_ORYSJ</name>
<dbReference type="AlphaFoldDB" id="A0A0P0XTA6"/>
<evidence type="ECO:0000313" key="1">
    <source>
        <dbReference type="EMBL" id="BAT10228.1"/>
    </source>
</evidence>
<dbReference type="PaxDb" id="39947-A0A0P0XTA6"/>
<reference evidence="2" key="1">
    <citation type="journal article" date="2005" name="Nature">
        <title>The map-based sequence of the rice genome.</title>
        <authorList>
            <consortium name="International rice genome sequencing project (IRGSP)"/>
            <person name="Matsumoto T."/>
            <person name="Wu J."/>
            <person name="Kanamori H."/>
            <person name="Katayose Y."/>
            <person name="Fujisawa M."/>
            <person name="Namiki N."/>
            <person name="Mizuno H."/>
            <person name="Yamamoto K."/>
            <person name="Antonio B.A."/>
            <person name="Baba T."/>
            <person name="Sakata K."/>
            <person name="Nagamura Y."/>
            <person name="Aoki H."/>
            <person name="Arikawa K."/>
            <person name="Arita K."/>
            <person name="Bito T."/>
            <person name="Chiden Y."/>
            <person name="Fujitsuka N."/>
            <person name="Fukunaka R."/>
            <person name="Hamada M."/>
            <person name="Harada C."/>
            <person name="Hayashi A."/>
            <person name="Hijishita S."/>
            <person name="Honda M."/>
            <person name="Hosokawa S."/>
            <person name="Ichikawa Y."/>
            <person name="Idonuma A."/>
            <person name="Iijima M."/>
            <person name="Ikeda M."/>
            <person name="Ikeno M."/>
            <person name="Ito K."/>
            <person name="Ito S."/>
            <person name="Ito T."/>
            <person name="Ito Y."/>
            <person name="Ito Y."/>
            <person name="Iwabuchi A."/>
            <person name="Kamiya K."/>
            <person name="Karasawa W."/>
            <person name="Kurita K."/>
            <person name="Katagiri S."/>
            <person name="Kikuta A."/>
            <person name="Kobayashi H."/>
            <person name="Kobayashi N."/>
            <person name="Machita K."/>
            <person name="Maehara T."/>
            <person name="Masukawa M."/>
            <person name="Mizubayashi T."/>
            <person name="Mukai Y."/>
            <person name="Nagasaki H."/>
            <person name="Nagata Y."/>
            <person name="Naito S."/>
            <person name="Nakashima M."/>
            <person name="Nakama Y."/>
            <person name="Nakamichi Y."/>
            <person name="Nakamura M."/>
            <person name="Meguro A."/>
            <person name="Negishi M."/>
            <person name="Ohta I."/>
            <person name="Ohta T."/>
            <person name="Okamoto M."/>
            <person name="Ono N."/>
            <person name="Saji S."/>
            <person name="Sakaguchi M."/>
            <person name="Sakai K."/>
            <person name="Shibata M."/>
            <person name="Shimokawa T."/>
            <person name="Song J."/>
            <person name="Takazaki Y."/>
            <person name="Terasawa K."/>
            <person name="Tsugane M."/>
            <person name="Tsuji K."/>
            <person name="Ueda S."/>
            <person name="Waki K."/>
            <person name="Yamagata H."/>
            <person name="Yamamoto M."/>
            <person name="Yamamoto S."/>
            <person name="Yamane H."/>
            <person name="Yoshiki S."/>
            <person name="Yoshihara R."/>
            <person name="Yukawa K."/>
            <person name="Zhong H."/>
            <person name="Yano M."/>
            <person name="Yuan Q."/>
            <person name="Ouyang S."/>
            <person name="Liu J."/>
            <person name="Jones K.M."/>
            <person name="Gansberger K."/>
            <person name="Moffat K."/>
            <person name="Hill J."/>
            <person name="Bera J."/>
            <person name="Fadrosh D."/>
            <person name="Jin S."/>
            <person name="Johri S."/>
            <person name="Kim M."/>
            <person name="Overton L."/>
            <person name="Reardon M."/>
            <person name="Tsitrin T."/>
            <person name="Vuong H."/>
            <person name="Weaver B."/>
            <person name="Ciecko A."/>
            <person name="Tallon L."/>
            <person name="Jackson J."/>
            <person name="Pai G."/>
            <person name="Aken S.V."/>
            <person name="Utterback T."/>
            <person name="Reidmuller S."/>
            <person name="Feldblyum T."/>
            <person name="Hsiao J."/>
            <person name="Zismann V."/>
            <person name="Iobst S."/>
            <person name="de Vazeille A.R."/>
            <person name="Buell C.R."/>
            <person name="Ying K."/>
            <person name="Li Y."/>
            <person name="Lu T."/>
            <person name="Huang Y."/>
            <person name="Zhao Q."/>
            <person name="Feng Q."/>
            <person name="Zhang L."/>
            <person name="Zhu J."/>
            <person name="Weng Q."/>
            <person name="Mu J."/>
            <person name="Lu Y."/>
            <person name="Fan D."/>
            <person name="Liu Y."/>
            <person name="Guan J."/>
            <person name="Zhang Y."/>
            <person name="Yu S."/>
            <person name="Liu X."/>
            <person name="Zhang Y."/>
            <person name="Hong G."/>
            <person name="Han B."/>
            <person name="Choisne N."/>
            <person name="Demange N."/>
            <person name="Orjeda G."/>
            <person name="Samain S."/>
            <person name="Cattolico L."/>
            <person name="Pelletier E."/>
            <person name="Couloux A."/>
            <person name="Segurens B."/>
            <person name="Wincker P."/>
            <person name="D'Hont A."/>
            <person name="Scarpelli C."/>
            <person name="Weissenbach J."/>
            <person name="Salanoubat M."/>
            <person name="Quetier F."/>
            <person name="Yu Y."/>
            <person name="Kim H.R."/>
            <person name="Rambo T."/>
            <person name="Currie J."/>
            <person name="Collura K."/>
            <person name="Luo M."/>
            <person name="Yang T."/>
            <person name="Ammiraju J.S.S."/>
            <person name="Engler F."/>
            <person name="Soderlund C."/>
            <person name="Wing R.A."/>
            <person name="Palmer L.E."/>
            <person name="de la Bastide M."/>
            <person name="Spiegel L."/>
            <person name="Nascimento L."/>
            <person name="Zutavern T."/>
            <person name="O'Shaughnessy A."/>
            <person name="Dike S."/>
            <person name="Dedhia N."/>
            <person name="Preston R."/>
            <person name="Balija V."/>
            <person name="McCombie W.R."/>
            <person name="Chow T."/>
            <person name="Chen H."/>
            <person name="Chung M."/>
            <person name="Chen C."/>
            <person name="Shaw J."/>
            <person name="Wu H."/>
            <person name="Hsiao K."/>
            <person name="Chao Y."/>
            <person name="Chu M."/>
            <person name="Cheng C."/>
            <person name="Hour A."/>
            <person name="Lee P."/>
            <person name="Lin S."/>
            <person name="Lin Y."/>
            <person name="Liou J."/>
            <person name="Liu S."/>
            <person name="Hsing Y."/>
            <person name="Raghuvanshi S."/>
            <person name="Mohanty A."/>
            <person name="Bharti A.K."/>
            <person name="Gaur A."/>
            <person name="Gupta V."/>
            <person name="Kumar D."/>
            <person name="Ravi V."/>
            <person name="Vij S."/>
            <person name="Kapur A."/>
            <person name="Khurana P."/>
            <person name="Khurana P."/>
            <person name="Khurana J.P."/>
            <person name="Tyagi A.K."/>
            <person name="Gaikwad K."/>
            <person name="Singh A."/>
            <person name="Dalal V."/>
            <person name="Srivastava S."/>
            <person name="Dixit A."/>
            <person name="Pal A.K."/>
            <person name="Ghazi I.A."/>
            <person name="Yadav M."/>
            <person name="Pandit A."/>
            <person name="Bhargava A."/>
            <person name="Sureshbabu K."/>
            <person name="Batra K."/>
            <person name="Sharma T.R."/>
            <person name="Mohapatra T."/>
            <person name="Singh N.K."/>
            <person name="Messing J."/>
            <person name="Nelson A.B."/>
            <person name="Fuks G."/>
            <person name="Kavchok S."/>
            <person name="Keizer G."/>
            <person name="Linton E."/>
            <person name="Llaca V."/>
            <person name="Song R."/>
            <person name="Tanyolac B."/>
            <person name="Young S."/>
            <person name="Ho-Il K."/>
            <person name="Hahn J.H."/>
            <person name="Sangsakoo G."/>
            <person name="Vanavichit A."/>
            <person name="de Mattos Luiz.A.T."/>
            <person name="Zimmer P.D."/>
            <person name="Malone G."/>
            <person name="Dellagostin O."/>
            <person name="de Oliveira A.C."/>
            <person name="Bevan M."/>
            <person name="Bancroft I."/>
            <person name="Minx P."/>
            <person name="Cordum H."/>
            <person name="Wilson R."/>
            <person name="Cheng Z."/>
            <person name="Jin W."/>
            <person name="Jiang J."/>
            <person name="Leong S.A."/>
            <person name="Iwama H."/>
            <person name="Gojobori T."/>
            <person name="Itoh T."/>
            <person name="Niimura Y."/>
            <person name="Fujii Y."/>
            <person name="Habara T."/>
            <person name="Sakai H."/>
            <person name="Sato Y."/>
            <person name="Wilson G."/>
            <person name="Kumar K."/>
            <person name="McCouch S."/>
            <person name="Juretic N."/>
            <person name="Hoen D."/>
            <person name="Wright S."/>
            <person name="Bruskiewich R."/>
            <person name="Bureau T."/>
            <person name="Miyao A."/>
            <person name="Hirochika H."/>
            <person name="Nishikawa T."/>
            <person name="Kadowaki K."/>
            <person name="Sugiura M."/>
            <person name="Burr B."/>
            <person name="Sasaki T."/>
        </authorList>
    </citation>
    <scope>NUCLEOTIDE SEQUENCE [LARGE SCALE GENOMIC DNA]</scope>
    <source>
        <strain evidence="2">cv. Nipponbare</strain>
    </source>
</reference>
<protein>
    <submittedName>
        <fullName evidence="1">Os10g0199202 protein</fullName>
    </submittedName>
</protein>